<evidence type="ECO:0000256" key="8">
    <source>
        <dbReference type="ARBA" id="ARBA00023239"/>
    </source>
</evidence>
<accession>A0ABS5TVV2</accession>
<dbReference type="SUPFAM" id="SSF56276">
    <property type="entry name" value="S-adenosylmethionine decarboxylase"/>
    <property type="match status" value="1"/>
</dbReference>
<dbReference type="Gene3D" id="3.60.90.10">
    <property type="entry name" value="S-adenosylmethionine decarboxylase"/>
    <property type="match status" value="1"/>
</dbReference>
<keyword evidence="12" id="KW-1185">Reference proteome</keyword>
<dbReference type="PANTHER" id="PTHR33866:SF2">
    <property type="entry name" value="S-ADENOSYLMETHIONINE DECARBOXYLASE PROENZYME"/>
    <property type="match status" value="1"/>
</dbReference>
<keyword evidence="7" id="KW-0865">Zymogen</keyword>
<proteinExistence type="predicted"/>
<dbReference type="PANTHER" id="PTHR33866">
    <property type="entry name" value="S-ADENOSYLMETHIONINE DECARBOXYLASE PROENZYME"/>
    <property type="match status" value="1"/>
</dbReference>
<keyword evidence="4" id="KW-0068">Autocatalytic cleavage</keyword>
<keyword evidence="3" id="KW-0210">Decarboxylase</keyword>
<evidence type="ECO:0000256" key="4">
    <source>
        <dbReference type="ARBA" id="ARBA00022813"/>
    </source>
</evidence>
<gene>
    <name evidence="11" type="ORF">KIN34_03155</name>
</gene>
<keyword evidence="11" id="KW-0378">Hydrolase</keyword>
<evidence type="ECO:0000256" key="6">
    <source>
        <dbReference type="ARBA" id="ARBA00023115"/>
    </source>
</evidence>
<dbReference type="GO" id="GO:0016787">
    <property type="term" value="F:hydrolase activity"/>
    <property type="evidence" value="ECO:0007669"/>
    <property type="project" value="UniProtKB-KW"/>
</dbReference>
<dbReference type="Pfam" id="PF02675">
    <property type="entry name" value="AdoMet_dc"/>
    <property type="match status" value="1"/>
</dbReference>
<dbReference type="InterPro" id="IPR016067">
    <property type="entry name" value="S-AdoMet_deCO2ase_core"/>
</dbReference>
<keyword evidence="6" id="KW-0620">Polyamine biosynthesis</keyword>
<dbReference type="InterPro" id="IPR003826">
    <property type="entry name" value="AdoMetDC_fam_prok"/>
</dbReference>
<evidence type="ECO:0000313" key="12">
    <source>
        <dbReference type="Proteomes" id="UP000722125"/>
    </source>
</evidence>
<evidence type="ECO:0000256" key="2">
    <source>
        <dbReference type="ARBA" id="ARBA00022691"/>
    </source>
</evidence>
<keyword evidence="9" id="KW-0704">Schiff base</keyword>
<evidence type="ECO:0000256" key="1">
    <source>
        <dbReference type="ARBA" id="ARBA00001928"/>
    </source>
</evidence>
<evidence type="ECO:0000256" key="3">
    <source>
        <dbReference type="ARBA" id="ARBA00022793"/>
    </source>
</evidence>
<comment type="caution">
    <text evidence="11">The sequence shown here is derived from an EMBL/GenBank/DDBJ whole genome shotgun (WGS) entry which is preliminary data.</text>
</comment>
<dbReference type="EC" id="4.1.1.50" evidence="11"/>
<keyword evidence="10" id="KW-0670">Pyruvate</keyword>
<dbReference type="RefSeq" id="WP_214346539.1">
    <property type="nucleotide sequence ID" value="NZ_JAHBOH010000001.1"/>
</dbReference>
<evidence type="ECO:0000256" key="10">
    <source>
        <dbReference type="ARBA" id="ARBA00023317"/>
    </source>
</evidence>
<reference evidence="11 12" key="1">
    <citation type="submission" date="2021-05" db="EMBL/GenBank/DDBJ databases">
        <title>Description of Cellulomonas sp. DKR-3 sp. nov.</title>
        <authorList>
            <person name="Dahal R.H."/>
            <person name="Chaudhary D.K."/>
        </authorList>
    </citation>
    <scope>NUCLEOTIDE SEQUENCE [LARGE SCALE GENOMIC DNA]</scope>
    <source>
        <strain evidence="11 12">DKR-3</strain>
    </source>
</reference>
<evidence type="ECO:0000256" key="9">
    <source>
        <dbReference type="ARBA" id="ARBA00023270"/>
    </source>
</evidence>
<evidence type="ECO:0000313" key="11">
    <source>
        <dbReference type="EMBL" id="MBT0993285.1"/>
    </source>
</evidence>
<sequence>MPGREPPLNHVYVFDVLGAGSRLLDDAATVRAALDAVVERAGLHPVGAEAEHRFAPHGLSLAILLAESHVAVHTWPEHGAAYVTLTSCRRPPDGFAEQTRADLARRFAGDAVVRTLTPARPAVAGS</sequence>
<evidence type="ECO:0000256" key="5">
    <source>
        <dbReference type="ARBA" id="ARBA00023066"/>
    </source>
</evidence>
<organism evidence="11 12">
    <name type="scientific">Cellulomonas fulva</name>
    <dbReference type="NCBI Taxonomy" id="2835530"/>
    <lineage>
        <taxon>Bacteria</taxon>
        <taxon>Bacillati</taxon>
        <taxon>Actinomycetota</taxon>
        <taxon>Actinomycetes</taxon>
        <taxon>Micrococcales</taxon>
        <taxon>Cellulomonadaceae</taxon>
        <taxon>Cellulomonas</taxon>
    </lineage>
</organism>
<dbReference type="GO" id="GO:0004014">
    <property type="term" value="F:adenosylmethionine decarboxylase activity"/>
    <property type="evidence" value="ECO:0007669"/>
    <property type="project" value="UniProtKB-EC"/>
</dbReference>
<keyword evidence="8 11" id="KW-0456">Lyase</keyword>
<keyword evidence="2" id="KW-0949">S-adenosyl-L-methionine</keyword>
<keyword evidence="5" id="KW-0745">Spermidine biosynthesis</keyword>
<name>A0ABS5TVV2_9CELL</name>
<dbReference type="EMBL" id="JAHBOH010000001">
    <property type="protein sequence ID" value="MBT0993285.1"/>
    <property type="molecule type" value="Genomic_DNA"/>
</dbReference>
<comment type="cofactor">
    <cofactor evidence="1">
        <name>pyruvate</name>
        <dbReference type="ChEBI" id="CHEBI:15361"/>
    </cofactor>
</comment>
<dbReference type="Proteomes" id="UP000722125">
    <property type="component" value="Unassembled WGS sequence"/>
</dbReference>
<evidence type="ECO:0000256" key="7">
    <source>
        <dbReference type="ARBA" id="ARBA00023145"/>
    </source>
</evidence>
<protein>
    <submittedName>
        <fullName evidence="11">S-adenosylmethionine decarboxylase</fullName>
        <ecNumber evidence="11">4.1.1.50</ecNumber>
    </submittedName>
</protein>